<evidence type="ECO:0000313" key="7">
    <source>
        <dbReference type="Proteomes" id="UP000766629"/>
    </source>
</evidence>
<dbReference type="CDD" id="cd05466">
    <property type="entry name" value="PBP2_LTTR_substrate"/>
    <property type="match status" value="1"/>
</dbReference>
<dbReference type="RefSeq" id="WP_222508111.1">
    <property type="nucleotide sequence ID" value="NZ_JAHVJA010000003.1"/>
</dbReference>
<dbReference type="Gene3D" id="1.10.10.10">
    <property type="entry name" value="Winged helix-like DNA-binding domain superfamily/Winged helix DNA-binding domain"/>
    <property type="match status" value="1"/>
</dbReference>
<dbReference type="SUPFAM" id="SSF46785">
    <property type="entry name" value="Winged helix' DNA-binding domain"/>
    <property type="match status" value="1"/>
</dbReference>
<sequence length="295" mass="32801">MLDKLEMFIAVAREEHFGRAAAALGITQPTLSAGVKQLEDQLGVRLIFRGSRYGGLTPEGQSALNWARKIVGDTRQLKEEMRFTRHGLTGQLRIAVIPTALTWAARLTARFSEKHPKVRFTILSRTSAEILSMIENFSVDAGISYLDNEPMGKVSSEPLYREHYMLVCHRDSPFAQRKSVGWAELDGQKLCLLTPDMQNRRIINKNFREAGVSPEAWIESNSTIVLTANVEDGGWLTVLPADMARSLAVGKPLKIVPMGAVEAVHTVGLVAPYREPHTPVLQALLTEARRMSETR</sequence>
<dbReference type="InterPro" id="IPR036390">
    <property type="entry name" value="WH_DNA-bd_sf"/>
</dbReference>
<keyword evidence="2" id="KW-0805">Transcription regulation</keyword>
<dbReference type="InterPro" id="IPR050950">
    <property type="entry name" value="HTH-type_LysR_regulators"/>
</dbReference>
<feature type="domain" description="HTH lysR-type" evidence="5">
    <location>
        <begin position="1"/>
        <end position="57"/>
    </location>
</feature>
<dbReference type="InterPro" id="IPR005119">
    <property type="entry name" value="LysR_subst-bd"/>
</dbReference>
<evidence type="ECO:0000256" key="3">
    <source>
        <dbReference type="ARBA" id="ARBA00023125"/>
    </source>
</evidence>
<evidence type="ECO:0000259" key="5">
    <source>
        <dbReference type="PROSITE" id="PS50931"/>
    </source>
</evidence>
<evidence type="ECO:0000313" key="6">
    <source>
        <dbReference type="EMBL" id="MBY6139584.1"/>
    </source>
</evidence>
<dbReference type="Proteomes" id="UP000766629">
    <property type="component" value="Unassembled WGS sequence"/>
</dbReference>
<name>A0ABS7NFV7_9RHOB</name>
<keyword evidence="3" id="KW-0238">DNA-binding</keyword>
<protein>
    <submittedName>
        <fullName evidence="6">LysR family transcriptional regulator</fullName>
    </submittedName>
</protein>
<comment type="caution">
    <text evidence="6">The sequence shown here is derived from an EMBL/GenBank/DDBJ whole genome shotgun (WGS) entry which is preliminary data.</text>
</comment>
<dbReference type="Pfam" id="PF03466">
    <property type="entry name" value="LysR_substrate"/>
    <property type="match status" value="1"/>
</dbReference>
<accession>A0ABS7NFV7</accession>
<dbReference type="PANTHER" id="PTHR30419:SF31">
    <property type="entry name" value="BLR3139 PROTEIN"/>
    <property type="match status" value="1"/>
</dbReference>
<dbReference type="SUPFAM" id="SSF53850">
    <property type="entry name" value="Periplasmic binding protein-like II"/>
    <property type="match status" value="1"/>
</dbReference>
<dbReference type="PROSITE" id="PS50931">
    <property type="entry name" value="HTH_LYSR"/>
    <property type="match status" value="1"/>
</dbReference>
<gene>
    <name evidence="6" type="ORF">KUV26_09090</name>
</gene>
<dbReference type="Pfam" id="PF00126">
    <property type="entry name" value="HTH_1"/>
    <property type="match status" value="1"/>
</dbReference>
<evidence type="ECO:0000256" key="1">
    <source>
        <dbReference type="ARBA" id="ARBA00009437"/>
    </source>
</evidence>
<keyword evidence="7" id="KW-1185">Reference proteome</keyword>
<reference evidence="6 7" key="1">
    <citation type="submission" date="2021-06" db="EMBL/GenBank/DDBJ databases">
        <title>50 bacteria genomes isolated from Dapeng, Shenzhen, China.</title>
        <authorList>
            <person name="Zheng W."/>
            <person name="Yu S."/>
            <person name="Huang Y."/>
        </authorList>
    </citation>
    <scope>NUCLEOTIDE SEQUENCE [LARGE SCALE GENOMIC DNA]</scope>
    <source>
        <strain evidence="6 7">DP1N14-2</strain>
    </source>
</reference>
<dbReference type="PANTHER" id="PTHR30419">
    <property type="entry name" value="HTH-TYPE TRANSCRIPTIONAL REGULATOR YBHD"/>
    <property type="match status" value="1"/>
</dbReference>
<proteinExistence type="inferred from homology"/>
<dbReference type="PRINTS" id="PR00039">
    <property type="entry name" value="HTHLYSR"/>
</dbReference>
<dbReference type="InterPro" id="IPR036388">
    <property type="entry name" value="WH-like_DNA-bd_sf"/>
</dbReference>
<dbReference type="InterPro" id="IPR000847">
    <property type="entry name" value="LysR_HTH_N"/>
</dbReference>
<dbReference type="EMBL" id="JAHVJA010000003">
    <property type="protein sequence ID" value="MBY6139584.1"/>
    <property type="molecule type" value="Genomic_DNA"/>
</dbReference>
<dbReference type="Gene3D" id="3.40.190.290">
    <property type="match status" value="1"/>
</dbReference>
<keyword evidence="4" id="KW-0804">Transcription</keyword>
<evidence type="ECO:0000256" key="4">
    <source>
        <dbReference type="ARBA" id="ARBA00023163"/>
    </source>
</evidence>
<organism evidence="6 7">
    <name type="scientific">Leisingera daeponensis</name>
    <dbReference type="NCBI Taxonomy" id="405746"/>
    <lineage>
        <taxon>Bacteria</taxon>
        <taxon>Pseudomonadati</taxon>
        <taxon>Pseudomonadota</taxon>
        <taxon>Alphaproteobacteria</taxon>
        <taxon>Rhodobacterales</taxon>
        <taxon>Roseobacteraceae</taxon>
        <taxon>Leisingera</taxon>
    </lineage>
</organism>
<evidence type="ECO:0000256" key="2">
    <source>
        <dbReference type="ARBA" id="ARBA00023015"/>
    </source>
</evidence>
<comment type="similarity">
    <text evidence="1">Belongs to the LysR transcriptional regulatory family.</text>
</comment>